<accession>A0ABQ5GMU3</accession>
<comment type="subcellular location">
    <subcellularLocation>
        <location evidence="1">Nucleus</location>
    </subcellularLocation>
</comment>
<evidence type="ECO:0000256" key="10">
    <source>
        <dbReference type="SAM" id="MobiDB-lite"/>
    </source>
</evidence>
<dbReference type="InterPro" id="IPR013083">
    <property type="entry name" value="Znf_RING/FYVE/PHD"/>
</dbReference>
<evidence type="ECO:0000256" key="2">
    <source>
        <dbReference type="ARBA" id="ARBA00013184"/>
    </source>
</evidence>
<dbReference type="PANTHER" id="PTHR13808:SF60">
    <property type="entry name" value="HISTONE ACETYLTRANSFERASE"/>
    <property type="match status" value="1"/>
</dbReference>
<dbReference type="InterPro" id="IPR011011">
    <property type="entry name" value="Znf_FYVE_PHD"/>
</dbReference>
<evidence type="ECO:0000256" key="9">
    <source>
        <dbReference type="ARBA" id="ARBA00023242"/>
    </source>
</evidence>
<keyword evidence="13" id="KW-1185">Reference proteome</keyword>
<evidence type="ECO:0000256" key="8">
    <source>
        <dbReference type="ARBA" id="ARBA00023163"/>
    </source>
</evidence>
<dbReference type="PROSITE" id="PS51727">
    <property type="entry name" value="CBP_P300_HAT"/>
    <property type="match status" value="1"/>
</dbReference>
<dbReference type="EMBL" id="BQNB010018604">
    <property type="protein sequence ID" value="GJT76207.1"/>
    <property type="molecule type" value="Genomic_DNA"/>
</dbReference>
<dbReference type="SMART" id="SM01250">
    <property type="entry name" value="KAT11"/>
    <property type="match status" value="1"/>
</dbReference>
<dbReference type="EC" id="2.3.1.48" evidence="2"/>
<dbReference type="Pfam" id="PF08214">
    <property type="entry name" value="HAT_KAT11"/>
    <property type="match status" value="1"/>
</dbReference>
<gene>
    <name evidence="12" type="ORF">Tco_1042932</name>
</gene>
<dbReference type="InterPro" id="IPR013178">
    <property type="entry name" value="Histone_AcTrfase_Rtt109/CBP"/>
</dbReference>
<keyword evidence="4" id="KW-0479">Metal-binding</keyword>
<organism evidence="12 13">
    <name type="scientific">Tanacetum coccineum</name>
    <dbReference type="NCBI Taxonomy" id="301880"/>
    <lineage>
        <taxon>Eukaryota</taxon>
        <taxon>Viridiplantae</taxon>
        <taxon>Streptophyta</taxon>
        <taxon>Embryophyta</taxon>
        <taxon>Tracheophyta</taxon>
        <taxon>Spermatophyta</taxon>
        <taxon>Magnoliopsida</taxon>
        <taxon>eudicotyledons</taxon>
        <taxon>Gunneridae</taxon>
        <taxon>Pentapetalae</taxon>
        <taxon>asterids</taxon>
        <taxon>campanulids</taxon>
        <taxon>Asterales</taxon>
        <taxon>Asteraceae</taxon>
        <taxon>Asteroideae</taxon>
        <taxon>Anthemideae</taxon>
        <taxon>Anthemidinae</taxon>
        <taxon>Tanacetum</taxon>
    </lineage>
</organism>
<dbReference type="Gene3D" id="3.30.40.10">
    <property type="entry name" value="Zinc/RING finger domain, C3HC4 (zinc finger)"/>
    <property type="match status" value="1"/>
</dbReference>
<keyword evidence="8" id="KW-0804">Transcription</keyword>
<evidence type="ECO:0000259" key="11">
    <source>
        <dbReference type="PROSITE" id="PS51727"/>
    </source>
</evidence>
<dbReference type="Pfam" id="PF00628">
    <property type="entry name" value="PHD"/>
    <property type="match status" value="1"/>
</dbReference>
<evidence type="ECO:0000256" key="7">
    <source>
        <dbReference type="ARBA" id="ARBA00023015"/>
    </source>
</evidence>
<keyword evidence="3" id="KW-0808">Transferase</keyword>
<dbReference type="Proteomes" id="UP001151760">
    <property type="component" value="Unassembled WGS sequence"/>
</dbReference>
<feature type="region of interest" description="Disordered" evidence="10">
    <location>
        <begin position="212"/>
        <end position="231"/>
    </location>
</feature>
<dbReference type="InterPro" id="IPR031162">
    <property type="entry name" value="CBP_P300_HAT"/>
</dbReference>
<comment type="caution">
    <text evidence="12">The sequence shown here is derived from an EMBL/GenBank/DDBJ whole genome shotgun (WGS) entry which is preliminary data.</text>
</comment>
<reference evidence="12" key="1">
    <citation type="journal article" date="2022" name="Int. J. Mol. Sci.">
        <title>Draft Genome of Tanacetum Coccineum: Genomic Comparison of Closely Related Tanacetum-Family Plants.</title>
        <authorList>
            <person name="Yamashiro T."/>
            <person name="Shiraishi A."/>
            <person name="Nakayama K."/>
            <person name="Satake H."/>
        </authorList>
    </citation>
    <scope>NUCLEOTIDE SEQUENCE</scope>
</reference>
<feature type="compositionally biased region" description="Polar residues" evidence="10">
    <location>
        <begin position="212"/>
        <end position="226"/>
    </location>
</feature>
<keyword evidence="7" id="KW-0805">Transcription regulation</keyword>
<keyword evidence="9" id="KW-0539">Nucleus</keyword>
<evidence type="ECO:0000256" key="1">
    <source>
        <dbReference type="ARBA" id="ARBA00004123"/>
    </source>
</evidence>
<sequence>MGYNGHNSASNNISNSQYLGGFSFSEFNQNAYSMAFPTSQDNVQSLHFNQTSLKVNFKYNSEDTHDKYASQRTTTNRGTYLRPRVQMSAPRQQLDQQTRQLPLQLSGQLKGQSNVFKTPQINLWKPVQRQPCVAEESLSLYRKRKHEILDFLGKSWEEGTLFDVLRPFYKLPHLEEYSNISDEDLSAVKTEPLAMFSGTKANIIITEGATGSNEQISKGSEGNGDNTTKDEFNEPLEFHFQDNTTSHGREESSQAGPGVNCDINTNSDGYESIVEPMECMTTHQNASSVDCDMVLAFENTKTQTASFNDNETGPGSGNIKIQSVSSVDCDLVFESKSTEAQTAYYRGSYCIRQRLRLYVLRIRDKVSRSTIKLPNGGSISKAELEKAKNDKELYDKWVQCDRCEKWQHYICGLYNKERDQGEGEYICSKCRLTEIEEKKWAPQTVLAAKDLPRTNLSDHIEQRLVTRMKQEREETAKSKGTELKDVAEAEGLVVRVVLSVDKELEVKQQFRDIFQGKDYPEKLKYRSKRLGGIDVCIFGMYVQEYGSECSGPNNRCVYISYLDSVKYFQPERKTSSGESLRTFVYHEILIGYLEHCKKRGFSTCYIWSCPVVKGQDYIFNCRPETQKTPKEDKLLKWYKLMLTKAAKEGIVVDVNNLHKQFFVPKREENNKITAARLPYFDGAYWLGAAETISKKLAEEESLGKLCRKLPNKRILKALGQDNPTRDVLVMQQGILSNVPRDTTDRECCPNLHVCESCNETKGDTCHYHKLTHPSTEVTLEITKNKEPEKQKVTVNALPVCSCFRVLPLDGDEETKNTCNCISSSENKQKATYNGLGRVGNSYGRRYKVYNHDES</sequence>
<proteinExistence type="predicted"/>
<reference evidence="12" key="2">
    <citation type="submission" date="2022-01" db="EMBL/GenBank/DDBJ databases">
        <authorList>
            <person name="Yamashiro T."/>
            <person name="Shiraishi A."/>
            <person name="Satake H."/>
            <person name="Nakayama K."/>
        </authorList>
    </citation>
    <scope>NUCLEOTIDE SEQUENCE</scope>
</reference>
<keyword evidence="6" id="KW-0862">Zinc</keyword>
<keyword evidence="5" id="KW-0863">Zinc-finger</keyword>
<dbReference type="PANTHER" id="PTHR13808">
    <property type="entry name" value="CBP/P300-RELATED"/>
    <property type="match status" value="1"/>
</dbReference>
<evidence type="ECO:0000256" key="3">
    <source>
        <dbReference type="ARBA" id="ARBA00022679"/>
    </source>
</evidence>
<evidence type="ECO:0000256" key="4">
    <source>
        <dbReference type="ARBA" id="ARBA00022723"/>
    </source>
</evidence>
<feature type="domain" description="CBP/p300-type HAT" evidence="11">
    <location>
        <begin position="445"/>
        <end position="854"/>
    </location>
</feature>
<dbReference type="InterPro" id="IPR019787">
    <property type="entry name" value="Znf_PHD-finger"/>
</dbReference>
<protein>
    <recommendedName>
        <fullName evidence="2">histone acetyltransferase</fullName>
        <ecNumber evidence="2">2.3.1.48</ecNumber>
    </recommendedName>
</protein>
<evidence type="ECO:0000313" key="12">
    <source>
        <dbReference type="EMBL" id="GJT76207.1"/>
    </source>
</evidence>
<feature type="region of interest" description="Disordered" evidence="10">
    <location>
        <begin position="243"/>
        <end position="264"/>
    </location>
</feature>
<evidence type="ECO:0000313" key="13">
    <source>
        <dbReference type="Proteomes" id="UP001151760"/>
    </source>
</evidence>
<dbReference type="SUPFAM" id="SSF57903">
    <property type="entry name" value="FYVE/PHD zinc finger"/>
    <property type="match status" value="1"/>
</dbReference>
<evidence type="ECO:0000256" key="5">
    <source>
        <dbReference type="ARBA" id="ARBA00022771"/>
    </source>
</evidence>
<evidence type="ECO:0000256" key="6">
    <source>
        <dbReference type="ARBA" id="ARBA00022833"/>
    </source>
</evidence>
<name>A0ABQ5GMU3_9ASTR</name>